<dbReference type="GO" id="GO:0003700">
    <property type="term" value="F:DNA-binding transcription factor activity"/>
    <property type="evidence" value="ECO:0007669"/>
    <property type="project" value="InterPro"/>
</dbReference>
<dbReference type="AlphaFoldDB" id="A0A941EQF5"/>
<dbReference type="InterPro" id="IPR036390">
    <property type="entry name" value="WH_DNA-bd_sf"/>
</dbReference>
<dbReference type="GO" id="GO:0000976">
    <property type="term" value="F:transcription cis-regulatory region binding"/>
    <property type="evidence" value="ECO:0007669"/>
    <property type="project" value="TreeGrafter"/>
</dbReference>
<keyword evidence="1" id="KW-0678">Repressor</keyword>
<reference evidence="6" key="1">
    <citation type="submission" date="2021-04" db="EMBL/GenBank/DDBJ databases">
        <title>Genome based classification of Actinospica acidithermotolerans sp. nov., an actinobacterium isolated from an Indonesian hot spring.</title>
        <authorList>
            <person name="Kusuma A.B."/>
            <person name="Putra K.E."/>
            <person name="Nafisah S."/>
            <person name="Loh J."/>
            <person name="Nouioui I."/>
            <person name="Goodfellow M."/>
        </authorList>
    </citation>
    <scope>NUCLEOTIDE SEQUENCE</scope>
    <source>
        <strain evidence="6">CSCA 57</strain>
    </source>
</reference>
<gene>
    <name evidence="6" type="ORF">KDL01_25120</name>
</gene>
<keyword evidence="4" id="KW-0804">Transcription</keyword>
<dbReference type="PANTHER" id="PTHR30146">
    <property type="entry name" value="LACI-RELATED TRANSCRIPTIONAL REPRESSOR"/>
    <property type="match status" value="1"/>
</dbReference>
<dbReference type="InterPro" id="IPR028082">
    <property type="entry name" value="Peripla_BP_I"/>
</dbReference>
<evidence type="ECO:0000256" key="3">
    <source>
        <dbReference type="ARBA" id="ARBA00023125"/>
    </source>
</evidence>
<keyword evidence="3" id="KW-0238">DNA-binding</keyword>
<keyword evidence="2" id="KW-0805">Transcription regulation</keyword>
<dbReference type="InterPro" id="IPR000524">
    <property type="entry name" value="Tscrpt_reg_HTH_GntR"/>
</dbReference>
<feature type="domain" description="HTH gntR-type" evidence="5">
    <location>
        <begin position="10"/>
        <end position="78"/>
    </location>
</feature>
<evidence type="ECO:0000256" key="4">
    <source>
        <dbReference type="ARBA" id="ARBA00023163"/>
    </source>
</evidence>
<name>A0A941EQF5_9ACTN</name>
<dbReference type="Pfam" id="PF13377">
    <property type="entry name" value="Peripla_BP_3"/>
    <property type="match status" value="1"/>
</dbReference>
<dbReference type="CDD" id="cd06267">
    <property type="entry name" value="PBP1_LacI_sugar_binding-like"/>
    <property type="match status" value="1"/>
</dbReference>
<protein>
    <submittedName>
        <fullName evidence="6">GntR family transcriptional regulator</fullName>
    </submittedName>
</protein>
<proteinExistence type="predicted"/>
<evidence type="ECO:0000313" key="6">
    <source>
        <dbReference type="EMBL" id="MBR7836585.1"/>
    </source>
</evidence>
<dbReference type="SUPFAM" id="SSF53822">
    <property type="entry name" value="Periplasmic binding protein-like I"/>
    <property type="match status" value="1"/>
</dbReference>
<dbReference type="InterPro" id="IPR036388">
    <property type="entry name" value="WH-like_DNA-bd_sf"/>
</dbReference>
<organism evidence="6 7">
    <name type="scientific">Actinospica durhamensis</name>
    <dbReference type="NCBI Taxonomy" id="1508375"/>
    <lineage>
        <taxon>Bacteria</taxon>
        <taxon>Bacillati</taxon>
        <taxon>Actinomycetota</taxon>
        <taxon>Actinomycetes</taxon>
        <taxon>Catenulisporales</taxon>
        <taxon>Actinospicaceae</taxon>
        <taxon>Actinospica</taxon>
    </lineage>
</organism>
<dbReference type="RefSeq" id="WP_212531059.1">
    <property type="nucleotide sequence ID" value="NZ_JAGSOG010000150.1"/>
</dbReference>
<evidence type="ECO:0000256" key="2">
    <source>
        <dbReference type="ARBA" id="ARBA00023015"/>
    </source>
</evidence>
<dbReference type="Pfam" id="PF00392">
    <property type="entry name" value="GntR"/>
    <property type="match status" value="1"/>
</dbReference>
<dbReference type="SUPFAM" id="SSF46785">
    <property type="entry name" value="Winged helix' DNA-binding domain"/>
    <property type="match status" value="1"/>
</dbReference>
<dbReference type="EMBL" id="JAGSOG010000150">
    <property type="protein sequence ID" value="MBR7836585.1"/>
    <property type="molecule type" value="Genomic_DNA"/>
</dbReference>
<dbReference type="InterPro" id="IPR046335">
    <property type="entry name" value="LacI/GalR-like_sensor"/>
</dbReference>
<keyword evidence="7" id="KW-1185">Reference proteome</keyword>
<dbReference type="PROSITE" id="PS50949">
    <property type="entry name" value="HTH_GNTR"/>
    <property type="match status" value="1"/>
</dbReference>
<comment type="caution">
    <text evidence="6">The sequence shown here is derived from an EMBL/GenBank/DDBJ whole genome shotgun (WGS) entry which is preliminary data.</text>
</comment>
<evidence type="ECO:0000259" key="5">
    <source>
        <dbReference type="PROSITE" id="PS50949"/>
    </source>
</evidence>
<dbReference type="Gene3D" id="3.40.50.2300">
    <property type="match status" value="2"/>
</dbReference>
<accession>A0A941EQF5</accession>
<dbReference type="Proteomes" id="UP000675781">
    <property type="component" value="Unassembled WGS sequence"/>
</dbReference>
<sequence>MPDAADAPRIPRYQQVKRELIAAIEAGRFSPDVPFVTQRSICEDFGVSHATAVRALSDLVAEGHVVRRRGQGTFVAPRASDRPAAGDGSIACIVQHHGPHVGNLLAGVESACAELGYRLYLSHCENDPDREEQALRAALDHGASGIVAYPGHSASLASVYLEAGRRGIPLVLVDRYLPEIEADAVVADNYGAGLTLTEELIAGGHRVIATLWDEIDATSVRDRLAGHLEALRRHDIPARADLTVLTSYHELTPEQRRTRLLDLLRAPQPPSVLLCANGYVLAGAAQDLVDLGFDIPGDVDLAGMDDAGPFDVLPLTVAAVSLPSREMGEQAMRLLHRRIRAGRPSAPERIVLPVTVNARRFSRAHLRVVATKE</sequence>
<evidence type="ECO:0000313" key="7">
    <source>
        <dbReference type="Proteomes" id="UP000675781"/>
    </source>
</evidence>
<evidence type="ECO:0000256" key="1">
    <source>
        <dbReference type="ARBA" id="ARBA00022491"/>
    </source>
</evidence>
<dbReference type="PANTHER" id="PTHR30146:SF148">
    <property type="entry name" value="HTH-TYPE TRANSCRIPTIONAL REPRESSOR PURR-RELATED"/>
    <property type="match status" value="1"/>
</dbReference>
<dbReference type="SMART" id="SM00345">
    <property type="entry name" value="HTH_GNTR"/>
    <property type="match status" value="1"/>
</dbReference>
<dbReference type="Gene3D" id="1.10.10.10">
    <property type="entry name" value="Winged helix-like DNA-binding domain superfamily/Winged helix DNA-binding domain"/>
    <property type="match status" value="1"/>
</dbReference>
<dbReference type="CDD" id="cd07377">
    <property type="entry name" value="WHTH_GntR"/>
    <property type="match status" value="1"/>
</dbReference>